<name>A0ABT0GT66_9HYPH</name>
<organism evidence="3 4">
    <name type="scientific">Roseibium sediminicola</name>
    <dbReference type="NCBI Taxonomy" id="2933272"/>
    <lineage>
        <taxon>Bacteria</taxon>
        <taxon>Pseudomonadati</taxon>
        <taxon>Pseudomonadota</taxon>
        <taxon>Alphaproteobacteria</taxon>
        <taxon>Hyphomicrobiales</taxon>
        <taxon>Stappiaceae</taxon>
        <taxon>Roseibium</taxon>
    </lineage>
</organism>
<dbReference type="InterPro" id="IPR001638">
    <property type="entry name" value="Solute-binding_3/MltF_N"/>
</dbReference>
<dbReference type="Proteomes" id="UP001431221">
    <property type="component" value="Unassembled WGS sequence"/>
</dbReference>
<evidence type="ECO:0000313" key="4">
    <source>
        <dbReference type="Proteomes" id="UP001431221"/>
    </source>
</evidence>
<dbReference type="PROSITE" id="PS51257">
    <property type="entry name" value="PROKAR_LIPOPROTEIN"/>
    <property type="match status" value="1"/>
</dbReference>
<dbReference type="Pfam" id="PF00497">
    <property type="entry name" value="SBP_bac_3"/>
    <property type="match status" value="1"/>
</dbReference>
<dbReference type="SUPFAM" id="SSF53850">
    <property type="entry name" value="Periplasmic binding protein-like II"/>
    <property type="match status" value="1"/>
</dbReference>
<keyword evidence="1" id="KW-0732">Signal</keyword>
<feature type="signal peptide" evidence="1">
    <location>
        <begin position="1"/>
        <end position="21"/>
    </location>
</feature>
<dbReference type="PANTHER" id="PTHR38834:SF3">
    <property type="entry name" value="SOLUTE-BINDING PROTEIN FAMILY 3_N-TERMINAL DOMAIN-CONTAINING PROTEIN"/>
    <property type="match status" value="1"/>
</dbReference>
<protein>
    <submittedName>
        <fullName evidence="3">Transporter substrate-binding domain-containing protein</fullName>
    </submittedName>
</protein>
<feature type="chain" id="PRO_5045169510" evidence="1">
    <location>
        <begin position="22"/>
        <end position="245"/>
    </location>
</feature>
<gene>
    <name evidence="3" type="ORF">M0H32_10730</name>
</gene>
<evidence type="ECO:0000259" key="2">
    <source>
        <dbReference type="Pfam" id="PF00497"/>
    </source>
</evidence>
<comment type="caution">
    <text evidence="3">The sequence shown here is derived from an EMBL/GenBank/DDBJ whole genome shotgun (WGS) entry which is preliminary data.</text>
</comment>
<dbReference type="Gene3D" id="3.40.190.10">
    <property type="entry name" value="Periplasmic binding protein-like II"/>
    <property type="match status" value="2"/>
</dbReference>
<dbReference type="PANTHER" id="PTHR38834">
    <property type="entry name" value="PERIPLASMIC SUBSTRATE BINDING PROTEIN FAMILY 3"/>
    <property type="match status" value="1"/>
</dbReference>
<dbReference type="RefSeq" id="WP_248153728.1">
    <property type="nucleotide sequence ID" value="NZ_JALNMJ010000006.1"/>
</dbReference>
<accession>A0ABT0GT66</accession>
<evidence type="ECO:0000313" key="3">
    <source>
        <dbReference type="EMBL" id="MCK7612638.1"/>
    </source>
</evidence>
<keyword evidence="4" id="KW-1185">Reference proteome</keyword>
<reference evidence="3" key="1">
    <citation type="submission" date="2022-04" db="EMBL/GenBank/DDBJ databases">
        <title>Roseibium sp. CAU 1639 isolated from mud.</title>
        <authorList>
            <person name="Kim W."/>
        </authorList>
    </citation>
    <scope>NUCLEOTIDE SEQUENCE</scope>
    <source>
        <strain evidence="3">CAU 1639</strain>
    </source>
</reference>
<evidence type="ECO:0000256" key="1">
    <source>
        <dbReference type="SAM" id="SignalP"/>
    </source>
</evidence>
<sequence>MRAALSVILTGLLACAGLNLAFSQEHSQSKIVVYTEDYKPLYFQDESGQILGTATDLLRQIADAAGIDVDLHLRPFKRGLNAVRNNADHCFLALWRTASREPNFTWVGPLEIDGFALFALKDSEITLSSVEDSFQYYTGAVAGWTSTLELEKAGHPHLVLVDQDGLNANMLAKGHIRLWLGGLISTPYLAEQAGIEVKTVLTVQEVDLSLACNPEMDKALTDRLQEALVAHKNRLPPENPNRMTQ</sequence>
<feature type="domain" description="Solute-binding protein family 3/N-terminal" evidence="2">
    <location>
        <begin position="32"/>
        <end position="231"/>
    </location>
</feature>
<dbReference type="EMBL" id="JALNMJ010000006">
    <property type="protein sequence ID" value="MCK7612638.1"/>
    <property type="molecule type" value="Genomic_DNA"/>
</dbReference>
<proteinExistence type="predicted"/>